<keyword evidence="3" id="KW-1185">Reference proteome</keyword>
<dbReference type="GO" id="GO:0061503">
    <property type="term" value="F:tRNA threonylcarbamoyladenosine dehydratase"/>
    <property type="evidence" value="ECO:0007669"/>
    <property type="project" value="TreeGrafter"/>
</dbReference>
<reference evidence="2 3" key="1">
    <citation type="submission" date="2019-03" db="EMBL/GenBank/DDBJ databases">
        <title>Genomic Encyclopedia of Archaeal and Bacterial Type Strains, Phase II (KMG-II): from individual species to whole genera.</title>
        <authorList>
            <person name="Goeker M."/>
        </authorList>
    </citation>
    <scope>NUCLEOTIDE SEQUENCE [LARGE SCALE GENOMIC DNA]</scope>
    <source>
        <strain evidence="2 3">DSM 15388</strain>
    </source>
</reference>
<feature type="domain" description="THIF-type NAD/FAD binding fold" evidence="1">
    <location>
        <begin position="13"/>
        <end position="263"/>
    </location>
</feature>
<sequence>MKTLWSFEKAFNRNFGLLNANEQATLSTSLVVIPGCGGIGSTVAETLARLGIGRFRLCDLDTYDVANFNRQLGATLESVGKNKAEATKERILSINPNAQVEIFPELISPENAADFVSGSQAVLDGIDFFAISARRSLFKAAREAGIPAMTAAPLGFSATLQIYLPDRGLNFDQFFNFKPEDSYADQITKFLVGLAPVGLHRDYMDMSVFDPIEQTGPSSIIGTQLAASLIAGELVRLLLNRGASLPAPWYRQFDAYKQQWVRKQLIMGNAHPKQLLKIHLAKRSFKKTGVWEAFSHNAMA</sequence>
<evidence type="ECO:0000313" key="2">
    <source>
        <dbReference type="EMBL" id="TCS43088.1"/>
    </source>
</evidence>
<proteinExistence type="predicted"/>
<gene>
    <name evidence="2" type="ORF">BCF53_102111</name>
</gene>
<dbReference type="GO" id="GO:0061504">
    <property type="term" value="P:cyclic threonylcarbamoyladenosine biosynthetic process"/>
    <property type="evidence" value="ECO:0007669"/>
    <property type="project" value="TreeGrafter"/>
</dbReference>
<dbReference type="Pfam" id="PF00899">
    <property type="entry name" value="ThiF"/>
    <property type="match status" value="1"/>
</dbReference>
<dbReference type="AlphaFoldDB" id="A0A4R3I9K9"/>
<evidence type="ECO:0000259" key="1">
    <source>
        <dbReference type="Pfam" id="PF00899"/>
    </source>
</evidence>
<name>A0A4R3I9K9_9GAMM</name>
<dbReference type="EMBL" id="SLZR01000002">
    <property type="protein sequence ID" value="TCS43088.1"/>
    <property type="molecule type" value="Genomic_DNA"/>
</dbReference>
<dbReference type="Gene3D" id="3.40.50.720">
    <property type="entry name" value="NAD(P)-binding Rossmann-like Domain"/>
    <property type="match status" value="1"/>
</dbReference>
<accession>A0A4R3I9K9</accession>
<dbReference type="Proteomes" id="UP000295793">
    <property type="component" value="Unassembled WGS sequence"/>
</dbReference>
<dbReference type="InterPro" id="IPR045886">
    <property type="entry name" value="ThiF/MoeB/HesA"/>
</dbReference>
<comment type="caution">
    <text evidence="2">The sequence shown here is derived from an EMBL/GenBank/DDBJ whole genome shotgun (WGS) entry which is preliminary data.</text>
</comment>
<dbReference type="InterPro" id="IPR000594">
    <property type="entry name" value="ThiF_NAD_FAD-bd"/>
</dbReference>
<dbReference type="GO" id="GO:0008641">
    <property type="term" value="F:ubiquitin-like modifier activating enzyme activity"/>
    <property type="evidence" value="ECO:0007669"/>
    <property type="project" value="InterPro"/>
</dbReference>
<dbReference type="PANTHER" id="PTHR43267:SF1">
    <property type="entry name" value="TRNA THREONYLCARBAMOYLADENOSINE DEHYDRATASE"/>
    <property type="match status" value="1"/>
</dbReference>
<protein>
    <submittedName>
        <fullName evidence="2">ThiF family protein</fullName>
    </submittedName>
</protein>
<dbReference type="PANTHER" id="PTHR43267">
    <property type="entry name" value="TRNA THREONYLCARBAMOYLADENOSINE DEHYDRATASE"/>
    <property type="match status" value="1"/>
</dbReference>
<organism evidence="2 3">
    <name type="scientific">Reinekea marinisedimentorum</name>
    <dbReference type="NCBI Taxonomy" id="230495"/>
    <lineage>
        <taxon>Bacteria</taxon>
        <taxon>Pseudomonadati</taxon>
        <taxon>Pseudomonadota</taxon>
        <taxon>Gammaproteobacteria</taxon>
        <taxon>Oceanospirillales</taxon>
        <taxon>Saccharospirillaceae</taxon>
        <taxon>Reinekea</taxon>
    </lineage>
</organism>
<dbReference type="InterPro" id="IPR035985">
    <property type="entry name" value="Ubiquitin-activating_enz"/>
</dbReference>
<dbReference type="OrthoDB" id="272552at2"/>
<evidence type="ECO:0000313" key="3">
    <source>
        <dbReference type="Proteomes" id="UP000295793"/>
    </source>
</evidence>
<dbReference type="RefSeq" id="WP_132699702.1">
    <property type="nucleotide sequence ID" value="NZ_SLZR01000002.1"/>
</dbReference>
<dbReference type="SUPFAM" id="SSF69572">
    <property type="entry name" value="Activating enzymes of the ubiquitin-like proteins"/>
    <property type="match status" value="1"/>
</dbReference>
<dbReference type="NCBIfam" id="NF006077">
    <property type="entry name" value="PRK08223.1"/>
    <property type="match status" value="1"/>
</dbReference>